<evidence type="ECO:0000256" key="2">
    <source>
        <dbReference type="ARBA" id="ARBA00023125"/>
    </source>
</evidence>
<dbReference type="PANTHER" id="PTHR33164">
    <property type="entry name" value="TRANSCRIPTIONAL REGULATOR, MARR FAMILY"/>
    <property type="match status" value="1"/>
</dbReference>
<sequence>MSDNAALPADRADLDGLLTWAVIRAARGFETMLTDVLTPYGLTPIQFGALAQLSVEPFLTQAQLAHRILMRPQSANHLLNVLIERGLVQRTGERGSGRPNPVQLTPTGRALLARAWPRVVAANEADALGISDPQHEQLHRIVQGILQLQAADPQR</sequence>
<dbReference type="OrthoDB" id="3177763at2"/>
<reference evidence="5 6" key="1">
    <citation type="submission" date="2019-05" db="EMBL/GenBank/DDBJ databases">
        <title>Nakamurella sp. N5BH11, whole genome shotgun sequence.</title>
        <authorList>
            <person name="Tuo L."/>
        </authorList>
    </citation>
    <scope>NUCLEOTIDE SEQUENCE [LARGE SCALE GENOMIC DNA]</scope>
    <source>
        <strain evidence="5 6">N5BH11</strain>
    </source>
</reference>
<dbReference type="GO" id="GO:0003700">
    <property type="term" value="F:DNA-binding transcription factor activity"/>
    <property type="evidence" value="ECO:0007669"/>
    <property type="project" value="InterPro"/>
</dbReference>
<dbReference type="RefSeq" id="WP_137450136.1">
    <property type="nucleotide sequence ID" value="NZ_SZZH01000003.1"/>
</dbReference>
<keyword evidence="2" id="KW-0238">DNA-binding</keyword>
<evidence type="ECO:0000256" key="3">
    <source>
        <dbReference type="ARBA" id="ARBA00023163"/>
    </source>
</evidence>
<dbReference type="GO" id="GO:0006950">
    <property type="term" value="P:response to stress"/>
    <property type="evidence" value="ECO:0007669"/>
    <property type="project" value="TreeGrafter"/>
</dbReference>
<dbReference type="SMART" id="SM00347">
    <property type="entry name" value="HTH_MARR"/>
    <property type="match status" value="1"/>
</dbReference>
<evidence type="ECO:0000259" key="4">
    <source>
        <dbReference type="PROSITE" id="PS50995"/>
    </source>
</evidence>
<gene>
    <name evidence="5" type="ORF">FDO65_13005</name>
</gene>
<keyword evidence="1" id="KW-0805">Transcription regulation</keyword>
<protein>
    <submittedName>
        <fullName evidence="5">MarR family transcriptional regulator</fullName>
    </submittedName>
</protein>
<dbReference type="InterPro" id="IPR036388">
    <property type="entry name" value="WH-like_DNA-bd_sf"/>
</dbReference>
<evidence type="ECO:0000313" key="6">
    <source>
        <dbReference type="Proteomes" id="UP000306985"/>
    </source>
</evidence>
<dbReference type="EMBL" id="SZZH01000003">
    <property type="protein sequence ID" value="TKV58473.1"/>
    <property type="molecule type" value="Genomic_DNA"/>
</dbReference>
<dbReference type="InterPro" id="IPR023187">
    <property type="entry name" value="Tscrpt_reg_MarR-type_CS"/>
</dbReference>
<dbReference type="Gene3D" id="1.10.10.10">
    <property type="entry name" value="Winged helix-like DNA-binding domain superfamily/Winged helix DNA-binding domain"/>
    <property type="match status" value="1"/>
</dbReference>
<comment type="caution">
    <text evidence="5">The sequence shown here is derived from an EMBL/GenBank/DDBJ whole genome shotgun (WGS) entry which is preliminary data.</text>
</comment>
<dbReference type="PROSITE" id="PS50995">
    <property type="entry name" value="HTH_MARR_2"/>
    <property type="match status" value="1"/>
</dbReference>
<dbReference type="InterPro" id="IPR000835">
    <property type="entry name" value="HTH_MarR-typ"/>
</dbReference>
<dbReference type="GO" id="GO:0003677">
    <property type="term" value="F:DNA binding"/>
    <property type="evidence" value="ECO:0007669"/>
    <property type="project" value="UniProtKB-KW"/>
</dbReference>
<dbReference type="AlphaFoldDB" id="A0A4U6QEB0"/>
<dbReference type="Pfam" id="PF12802">
    <property type="entry name" value="MarR_2"/>
    <property type="match status" value="1"/>
</dbReference>
<keyword evidence="3" id="KW-0804">Transcription</keyword>
<organism evidence="5 6">
    <name type="scientific">Nakamurella flava</name>
    <dbReference type="NCBI Taxonomy" id="2576308"/>
    <lineage>
        <taxon>Bacteria</taxon>
        <taxon>Bacillati</taxon>
        <taxon>Actinomycetota</taxon>
        <taxon>Actinomycetes</taxon>
        <taxon>Nakamurellales</taxon>
        <taxon>Nakamurellaceae</taxon>
        <taxon>Nakamurella</taxon>
    </lineage>
</organism>
<dbReference type="InterPro" id="IPR036390">
    <property type="entry name" value="WH_DNA-bd_sf"/>
</dbReference>
<dbReference type="SUPFAM" id="SSF46785">
    <property type="entry name" value="Winged helix' DNA-binding domain"/>
    <property type="match status" value="1"/>
</dbReference>
<accession>A0A4U6QEB0</accession>
<dbReference type="Proteomes" id="UP000306985">
    <property type="component" value="Unassembled WGS sequence"/>
</dbReference>
<proteinExistence type="predicted"/>
<evidence type="ECO:0000313" key="5">
    <source>
        <dbReference type="EMBL" id="TKV58473.1"/>
    </source>
</evidence>
<feature type="domain" description="HTH marR-type" evidence="4">
    <location>
        <begin position="15"/>
        <end position="147"/>
    </location>
</feature>
<name>A0A4U6QEB0_9ACTN</name>
<dbReference type="PANTHER" id="PTHR33164:SF43">
    <property type="entry name" value="HTH-TYPE TRANSCRIPTIONAL REPRESSOR YETL"/>
    <property type="match status" value="1"/>
</dbReference>
<dbReference type="PROSITE" id="PS01117">
    <property type="entry name" value="HTH_MARR_1"/>
    <property type="match status" value="1"/>
</dbReference>
<dbReference type="InterPro" id="IPR039422">
    <property type="entry name" value="MarR/SlyA-like"/>
</dbReference>
<evidence type="ECO:0000256" key="1">
    <source>
        <dbReference type="ARBA" id="ARBA00023015"/>
    </source>
</evidence>
<keyword evidence="6" id="KW-1185">Reference proteome</keyword>